<evidence type="ECO:0000313" key="2">
    <source>
        <dbReference type="Proteomes" id="UP001596470"/>
    </source>
</evidence>
<keyword evidence="1" id="KW-0808">Transferase</keyword>
<gene>
    <name evidence="1" type="ORF">ACFQS3_20320</name>
</gene>
<keyword evidence="1" id="KW-0489">Methyltransferase</keyword>
<sequence>MGPSDRMLLVEITERLKRLGDAVEGVRETQAGIERRLDALETETRANRKALKTSARTTYAQFEDLMALYRLTGPAGPLPRMRDWAAGPELTRYLAEEVAARGGARVLECGSGTSTVVLALVARSLGAGQVTALEHDPHYAARTRAELDARNLGGWGKVVDAPLTDVDLGGERWRWYDPDLLPRGEIDILLVDGPPGPTGPQARYPALPVLAERLAKDALVVLDDADRPDERAIAARWTDAYPDLAPEHLPHDRGTLLLRRTAAQGEIAGAHEKLKAV</sequence>
<dbReference type="GO" id="GO:0008168">
    <property type="term" value="F:methyltransferase activity"/>
    <property type="evidence" value="ECO:0007669"/>
    <property type="project" value="UniProtKB-KW"/>
</dbReference>
<protein>
    <submittedName>
        <fullName evidence="1">Class I SAM-dependent methyltransferase</fullName>
        <ecNumber evidence="1">2.1.1.-</ecNumber>
    </submittedName>
</protein>
<dbReference type="Proteomes" id="UP001596470">
    <property type="component" value="Unassembled WGS sequence"/>
</dbReference>
<proteinExistence type="predicted"/>
<evidence type="ECO:0000313" key="1">
    <source>
        <dbReference type="EMBL" id="MFC6959545.1"/>
    </source>
</evidence>
<accession>A0ABW2DAZ2</accession>
<keyword evidence="2" id="KW-1185">Reference proteome</keyword>
<reference evidence="2" key="1">
    <citation type="journal article" date="2019" name="Int. J. Syst. Evol. Microbiol.">
        <title>The Global Catalogue of Microorganisms (GCM) 10K type strain sequencing project: providing services to taxonomists for standard genome sequencing and annotation.</title>
        <authorList>
            <consortium name="The Broad Institute Genomics Platform"/>
            <consortium name="The Broad Institute Genome Sequencing Center for Infectious Disease"/>
            <person name="Wu L."/>
            <person name="Ma J."/>
        </authorList>
    </citation>
    <scope>NUCLEOTIDE SEQUENCE [LARGE SCALE GENOMIC DNA]</scope>
    <source>
        <strain evidence="2">KACC 12634</strain>
    </source>
</reference>
<dbReference type="EC" id="2.1.1.-" evidence="1"/>
<dbReference type="Pfam" id="PF13578">
    <property type="entry name" value="Methyltransf_24"/>
    <property type="match status" value="1"/>
</dbReference>
<name>A0ABW2DAZ2_9ACTN</name>
<comment type="caution">
    <text evidence="1">The sequence shown here is derived from an EMBL/GenBank/DDBJ whole genome shotgun (WGS) entry which is preliminary data.</text>
</comment>
<organism evidence="1 2">
    <name type="scientific">Glycomyces mayteni</name>
    <dbReference type="NCBI Taxonomy" id="543887"/>
    <lineage>
        <taxon>Bacteria</taxon>
        <taxon>Bacillati</taxon>
        <taxon>Actinomycetota</taxon>
        <taxon>Actinomycetes</taxon>
        <taxon>Glycomycetales</taxon>
        <taxon>Glycomycetaceae</taxon>
        <taxon>Glycomyces</taxon>
    </lineage>
</organism>
<dbReference type="SUPFAM" id="SSF53335">
    <property type="entry name" value="S-adenosyl-L-methionine-dependent methyltransferases"/>
    <property type="match status" value="1"/>
</dbReference>
<dbReference type="Gene3D" id="3.40.50.150">
    <property type="entry name" value="Vaccinia Virus protein VP39"/>
    <property type="match status" value="1"/>
</dbReference>
<dbReference type="CDD" id="cd02440">
    <property type="entry name" value="AdoMet_MTases"/>
    <property type="match status" value="1"/>
</dbReference>
<dbReference type="GO" id="GO:0032259">
    <property type="term" value="P:methylation"/>
    <property type="evidence" value="ECO:0007669"/>
    <property type="project" value="UniProtKB-KW"/>
</dbReference>
<dbReference type="EMBL" id="JBHSYS010000004">
    <property type="protein sequence ID" value="MFC6959545.1"/>
    <property type="molecule type" value="Genomic_DNA"/>
</dbReference>
<dbReference type="InterPro" id="IPR029063">
    <property type="entry name" value="SAM-dependent_MTases_sf"/>
</dbReference>
<dbReference type="RefSeq" id="WP_382345543.1">
    <property type="nucleotide sequence ID" value="NZ_JBHMBP010000001.1"/>
</dbReference>